<reference evidence="2" key="1">
    <citation type="journal article" date="2014" name="Front. Microbiol.">
        <title>High frequency of phylogenetically diverse reductive dehalogenase-homologous genes in deep subseafloor sedimentary metagenomes.</title>
        <authorList>
            <person name="Kawai M."/>
            <person name="Futagami T."/>
            <person name="Toyoda A."/>
            <person name="Takaki Y."/>
            <person name="Nishi S."/>
            <person name="Hori S."/>
            <person name="Arai W."/>
            <person name="Tsubouchi T."/>
            <person name="Morono Y."/>
            <person name="Uchiyama I."/>
            <person name="Ito T."/>
            <person name="Fujiyama A."/>
            <person name="Inagaki F."/>
            <person name="Takami H."/>
        </authorList>
    </citation>
    <scope>NUCLEOTIDE SEQUENCE</scope>
    <source>
        <strain evidence="2">Expedition CK06-06</strain>
    </source>
</reference>
<accession>X0ZDT9</accession>
<dbReference type="GO" id="GO:0005524">
    <property type="term" value="F:ATP binding"/>
    <property type="evidence" value="ECO:0007669"/>
    <property type="project" value="InterPro"/>
</dbReference>
<feature type="non-terminal residue" evidence="2">
    <location>
        <position position="1"/>
    </location>
</feature>
<comment type="caution">
    <text evidence="2">The sequence shown here is derived from an EMBL/GenBank/DDBJ whole genome shotgun (WGS) entry which is preliminary data.</text>
</comment>
<evidence type="ECO:0000313" key="2">
    <source>
        <dbReference type="EMBL" id="GAG46501.1"/>
    </source>
</evidence>
<gene>
    <name evidence="2" type="ORF">S01H1_76765</name>
</gene>
<dbReference type="EMBL" id="BARS01051553">
    <property type="protein sequence ID" value="GAG46501.1"/>
    <property type="molecule type" value="Genomic_DNA"/>
</dbReference>
<feature type="non-terminal residue" evidence="2">
    <location>
        <position position="234"/>
    </location>
</feature>
<dbReference type="Gene3D" id="3.40.1190.10">
    <property type="entry name" value="Mur-like, catalytic domain"/>
    <property type="match status" value="1"/>
</dbReference>
<dbReference type="InterPro" id="IPR013564">
    <property type="entry name" value="MurT_C"/>
</dbReference>
<proteinExistence type="predicted"/>
<dbReference type="PANTHER" id="PTHR23135:SF7">
    <property type="entry name" value="LIPID II ISOGLUTAMINYL SYNTHASE (GLUTAMINE-HYDROLYZING) SUBUNIT MURT"/>
    <property type="match status" value="1"/>
</dbReference>
<protein>
    <recommendedName>
        <fullName evidence="1">Lipid II isoglutaminyl synthase (glutamine-hydrolyzing) subunit MurT C-terminal domain-containing protein</fullName>
    </recommendedName>
</protein>
<organism evidence="2">
    <name type="scientific">marine sediment metagenome</name>
    <dbReference type="NCBI Taxonomy" id="412755"/>
    <lineage>
        <taxon>unclassified sequences</taxon>
        <taxon>metagenomes</taxon>
        <taxon>ecological metagenomes</taxon>
    </lineage>
</organism>
<feature type="domain" description="Lipid II isoglutaminyl synthase (glutamine-hydrolyzing) subunit MurT C-terminal" evidence="1">
    <location>
        <begin position="146"/>
        <end position="221"/>
    </location>
</feature>
<dbReference type="SUPFAM" id="SSF53623">
    <property type="entry name" value="MurD-like peptide ligases, catalytic domain"/>
    <property type="match status" value="1"/>
</dbReference>
<dbReference type="InterPro" id="IPR036565">
    <property type="entry name" value="Mur-like_cat_sf"/>
</dbReference>
<dbReference type="Pfam" id="PF08353">
    <property type="entry name" value="MurT_C"/>
    <property type="match status" value="1"/>
</dbReference>
<sequence length="234" mass="24315">AAGLRHAGGAVLNADDPLVFDLAGSASATRFFGASAAIRASMPADSNLYGSGDLPGPGVDLAIRLDRSEPDGGGRAVTFSVGDSSLEVRLQVPGTYNGYNAAAALCAAGVLGVAPESAVRALEGLRPAFGRGQVIEYRGRRIKLLLVKNPAGFNQAIRLLGEEEAGAAVLVAINDLDADGRDVSWLWDARVEDLTGSGHSFGTTGIRAYDMALRLKYAGIEAWSEPDFTAALQR</sequence>
<name>X0ZDT9_9ZZZZ</name>
<dbReference type="PANTHER" id="PTHR23135">
    <property type="entry name" value="MUR LIGASE FAMILY MEMBER"/>
    <property type="match status" value="1"/>
</dbReference>
<evidence type="ECO:0000259" key="1">
    <source>
        <dbReference type="Pfam" id="PF08353"/>
    </source>
</evidence>
<dbReference type="AlphaFoldDB" id="X0ZDT9"/>